<dbReference type="AlphaFoldDB" id="A0A2T7B3T8"/>
<comment type="caution">
    <text evidence="1">The sequence shown here is derived from an EMBL/GenBank/DDBJ whole genome shotgun (WGS) entry which is preliminary data.</text>
</comment>
<dbReference type="EMBL" id="MSAG01000021">
    <property type="protein sequence ID" value="PUX20979.1"/>
    <property type="molecule type" value="Genomic_DNA"/>
</dbReference>
<sequence length="76" mass="8489">MVYVPAIGGGINDGRHDIAITVNLHPYILRYIFHSLSMIYLQTGGAARKAQNFGRSQKNVTIRAVKGLRLQLMEFS</sequence>
<organism evidence="1">
    <name type="scientific">Cronobacter turicensis</name>
    <dbReference type="NCBI Taxonomy" id="413502"/>
    <lineage>
        <taxon>Bacteria</taxon>
        <taxon>Pseudomonadati</taxon>
        <taxon>Pseudomonadota</taxon>
        <taxon>Gammaproteobacteria</taxon>
        <taxon>Enterobacterales</taxon>
        <taxon>Enterobacteriaceae</taxon>
        <taxon>Cronobacter</taxon>
    </lineage>
</organism>
<reference evidence="1" key="1">
    <citation type="submission" date="2016-12" db="EMBL/GenBank/DDBJ databases">
        <title>Analysis of the Molecular Diversity Among Cronobacter Species Isolated from Filth Flies Using a Pan Genomic DNA Microarray.</title>
        <authorList>
            <person name="Pava-Ripoll M."/>
            <person name="Tall B."/>
            <person name="Farber J."/>
            <person name="Fanning S."/>
            <person name="Lehner A."/>
            <person name="Stephan R."/>
            <person name="Pagotto F."/>
            <person name="Iverson C."/>
            <person name="Ziobro G."/>
            <person name="Miller A."/>
            <person name="Pearson R."/>
            <person name="Yan Q."/>
            <person name="Kim M."/>
            <person name="Jeong S."/>
            <person name="Park J."/>
            <person name="Jun S."/>
            <person name="Choi H."/>
            <person name="Chung T."/>
            <person name="Yoo Y."/>
            <person name="Park E."/>
            <person name="Hwang S."/>
            <person name="Lee B."/>
            <person name="Sathyamoorthy V."/>
            <person name="Carter L."/>
            <person name="Mammel M."/>
            <person name="Jackson S."/>
            <person name="Kothary M."/>
            <person name="Patel I."/>
            <person name="Grim C."/>
            <person name="Gopinath G."/>
            <person name="Gangiredla J."/>
            <person name="Chase H."/>
        </authorList>
    </citation>
    <scope>NUCLEOTIDE SEQUENCE [LARGE SCALE GENOMIC DNA]</scope>
    <source>
        <strain evidence="1">MOD1-Sh41s</strain>
    </source>
</reference>
<evidence type="ECO:0000313" key="1">
    <source>
        <dbReference type="EMBL" id="PUX20979.1"/>
    </source>
</evidence>
<protein>
    <submittedName>
        <fullName evidence="1">Uncharacterized protein</fullName>
    </submittedName>
</protein>
<accession>A0A2T7B3T8</accession>
<gene>
    <name evidence="1" type="ORF">BS411_13970</name>
</gene>
<dbReference type="OrthoDB" id="9863291at2"/>
<proteinExistence type="predicted"/>
<name>A0A2T7B3T8_9ENTR</name>